<dbReference type="Proteomes" id="UP001296943">
    <property type="component" value="Unassembled WGS sequence"/>
</dbReference>
<feature type="transmembrane region" description="Helical" evidence="7">
    <location>
        <begin position="136"/>
        <end position="153"/>
    </location>
</feature>
<proteinExistence type="inferred from homology"/>
<keyword evidence="3" id="KW-1003">Cell membrane</keyword>
<dbReference type="PANTHER" id="PTHR43663">
    <property type="entry name" value="CHROMATE TRANSPORT PROTEIN-RELATED"/>
    <property type="match status" value="1"/>
</dbReference>
<evidence type="ECO:0000256" key="3">
    <source>
        <dbReference type="ARBA" id="ARBA00022475"/>
    </source>
</evidence>
<evidence type="ECO:0000256" key="1">
    <source>
        <dbReference type="ARBA" id="ARBA00004651"/>
    </source>
</evidence>
<feature type="transmembrane region" description="Helical" evidence="7">
    <location>
        <begin position="74"/>
        <end position="101"/>
    </location>
</feature>
<keyword evidence="4 7" id="KW-0812">Transmembrane</keyword>
<keyword evidence="6 7" id="KW-0472">Membrane</keyword>
<accession>A0ABS2MW04</accession>
<feature type="transmembrane region" description="Helical" evidence="7">
    <location>
        <begin position="160"/>
        <end position="182"/>
    </location>
</feature>
<protein>
    <submittedName>
        <fullName evidence="8">Chromate transporter</fullName>
    </submittedName>
</protein>
<comment type="caution">
    <text evidence="8">The sequence shown here is derived from an EMBL/GenBank/DDBJ whole genome shotgun (WGS) entry which is preliminary data.</text>
</comment>
<reference evidence="8 9" key="1">
    <citation type="submission" date="2021-01" db="EMBL/GenBank/DDBJ databases">
        <title>Genomic Encyclopedia of Type Strains, Phase IV (KMG-IV): sequencing the most valuable type-strain genomes for metagenomic binning, comparative biology and taxonomic classification.</title>
        <authorList>
            <person name="Goeker M."/>
        </authorList>
    </citation>
    <scope>NUCLEOTIDE SEQUENCE [LARGE SCALE GENOMIC DNA]</scope>
    <source>
        <strain evidence="8 9">DSM 23711</strain>
    </source>
</reference>
<comment type="subcellular location">
    <subcellularLocation>
        <location evidence="1">Cell membrane</location>
        <topology evidence="1">Multi-pass membrane protein</topology>
    </subcellularLocation>
</comment>
<evidence type="ECO:0000313" key="9">
    <source>
        <dbReference type="Proteomes" id="UP001296943"/>
    </source>
</evidence>
<dbReference type="InterPro" id="IPR052518">
    <property type="entry name" value="CHR_Transporter"/>
</dbReference>
<dbReference type="Pfam" id="PF02417">
    <property type="entry name" value="Chromate_transp"/>
    <property type="match status" value="1"/>
</dbReference>
<dbReference type="PANTHER" id="PTHR43663:SF1">
    <property type="entry name" value="CHROMATE TRANSPORTER"/>
    <property type="match status" value="1"/>
</dbReference>
<gene>
    <name evidence="8" type="ORF">JOC48_000509</name>
</gene>
<dbReference type="EMBL" id="JAFBDR010000002">
    <property type="protein sequence ID" value="MBM7570031.1"/>
    <property type="molecule type" value="Genomic_DNA"/>
</dbReference>
<evidence type="ECO:0000256" key="7">
    <source>
        <dbReference type="SAM" id="Phobius"/>
    </source>
</evidence>
<evidence type="ECO:0000256" key="2">
    <source>
        <dbReference type="ARBA" id="ARBA00005262"/>
    </source>
</evidence>
<evidence type="ECO:0000256" key="6">
    <source>
        <dbReference type="ARBA" id="ARBA00023136"/>
    </source>
</evidence>
<evidence type="ECO:0000256" key="4">
    <source>
        <dbReference type="ARBA" id="ARBA00022692"/>
    </source>
</evidence>
<dbReference type="RefSeq" id="WP_204497471.1">
    <property type="nucleotide sequence ID" value="NZ_JAFBDR010000002.1"/>
</dbReference>
<sequence>MLYLDLFLAFLIPGIVGYGGGPATIPLIEHEVVERYGWITVDRFAEILALANTLPGPIATKMAGYIGYEVGGMLGAVLGIVATVVPSLLAMILLMGLLMKFKESPKIKKMTSLIRPAIGMLLAILAFSFFTRSWETAGIIQTVVLIAISVFFLEYKKVSPVLVIICVLSYGAMSGYVGGYLMQ</sequence>
<organism evidence="8 9">
    <name type="scientific">Aquibacillus albus</name>
    <dbReference type="NCBI Taxonomy" id="1168171"/>
    <lineage>
        <taxon>Bacteria</taxon>
        <taxon>Bacillati</taxon>
        <taxon>Bacillota</taxon>
        <taxon>Bacilli</taxon>
        <taxon>Bacillales</taxon>
        <taxon>Bacillaceae</taxon>
        <taxon>Aquibacillus</taxon>
    </lineage>
</organism>
<keyword evidence="5 7" id="KW-1133">Transmembrane helix</keyword>
<keyword evidence="9" id="KW-1185">Reference proteome</keyword>
<evidence type="ECO:0000313" key="8">
    <source>
        <dbReference type="EMBL" id="MBM7570031.1"/>
    </source>
</evidence>
<comment type="similarity">
    <text evidence="2">Belongs to the chromate ion transporter (CHR) (TC 2.A.51) family.</text>
</comment>
<name>A0ABS2MW04_9BACI</name>
<dbReference type="InterPro" id="IPR003370">
    <property type="entry name" value="Chromate_transpt"/>
</dbReference>
<evidence type="ECO:0000256" key="5">
    <source>
        <dbReference type="ARBA" id="ARBA00022989"/>
    </source>
</evidence>
<feature type="transmembrane region" description="Helical" evidence="7">
    <location>
        <begin position="113"/>
        <end position="130"/>
    </location>
</feature>
<feature type="transmembrane region" description="Helical" evidence="7">
    <location>
        <begin position="6"/>
        <end position="28"/>
    </location>
</feature>